<dbReference type="InterPro" id="IPR000330">
    <property type="entry name" value="SNF2_N"/>
</dbReference>
<dbReference type="Pfam" id="PF00176">
    <property type="entry name" value="SNF2-rel_dom"/>
    <property type="match status" value="1"/>
</dbReference>
<dbReference type="AlphaFoldDB" id="T0ZPB3"/>
<proteinExistence type="predicted"/>
<dbReference type="InterPro" id="IPR038718">
    <property type="entry name" value="SNF2-like_sf"/>
</dbReference>
<accession>T0ZPB3</accession>
<reference evidence="2" key="2">
    <citation type="journal article" date="2014" name="ISME J.">
        <title>Microbial stratification in low pH oxic and suboxic macroscopic growths along an acid mine drainage.</title>
        <authorList>
            <person name="Mendez-Garcia C."/>
            <person name="Mesa V."/>
            <person name="Sprenger R.R."/>
            <person name="Richter M."/>
            <person name="Diez M.S."/>
            <person name="Solano J."/>
            <person name="Bargiela R."/>
            <person name="Golyshina O.V."/>
            <person name="Manteca A."/>
            <person name="Ramos J.L."/>
            <person name="Gallego J.R."/>
            <person name="Llorente I."/>
            <person name="Martins Dos Santos V.A."/>
            <person name="Jensen O.N."/>
            <person name="Pelaez A.I."/>
            <person name="Sanchez J."/>
            <person name="Ferrer M."/>
        </authorList>
    </citation>
    <scope>NUCLEOTIDE SEQUENCE</scope>
</reference>
<dbReference type="InterPro" id="IPR014001">
    <property type="entry name" value="Helicase_ATP-bd"/>
</dbReference>
<comment type="caution">
    <text evidence="2">The sequence shown here is derived from an EMBL/GenBank/DDBJ whole genome shotgun (WGS) entry which is preliminary data.</text>
</comment>
<feature type="non-terminal residue" evidence="2">
    <location>
        <position position="160"/>
    </location>
</feature>
<reference evidence="2" key="1">
    <citation type="submission" date="2013-08" db="EMBL/GenBank/DDBJ databases">
        <authorList>
            <person name="Mendez C."/>
            <person name="Richter M."/>
            <person name="Ferrer M."/>
            <person name="Sanchez J."/>
        </authorList>
    </citation>
    <scope>NUCLEOTIDE SEQUENCE</scope>
</reference>
<sequence length="160" mass="18178">SYGLLTLEEELLSKTSWTMAVFDEAQAFKNAETRRAQAARKIQADFRLALSGTPIENDLDELWSLFSAINPLLLGSRERFQSRFSGPIERQKDVRVLASLRSLVRPFMLRRTKSMVLSELPPRTEVTIKVELPSDERAFYEALRQSAIETLSGLKDEKGS</sequence>
<feature type="non-terminal residue" evidence="2">
    <location>
        <position position="1"/>
    </location>
</feature>
<dbReference type="Gene3D" id="3.40.50.10810">
    <property type="entry name" value="Tandem AAA-ATPase domain"/>
    <property type="match status" value="1"/>
</dbReference>
<dbReference type="GO" id="GO:0005524">
    <property type="term" value="F:ATP binding"/>
    <property type="evidence" value="ECO:0007669"/>
    <property type="project" value="InterPro"/>
</dbReference>
<dbReference type="SUPFAM" id="SSF52540">
    <property type="entry name" value="P-loop containing nucleoside triphosphate hydrolases"/>
    <property type="match status" value="1"/>
</dbReference>
<dbReference type="PANTHER" id="PTHR10799">
    <property type="entry name" value="SNF2/RAD54 HELICASE FAMILY"/>
    <property type="match status" value="1"/>
</dbReference>
<organism evidence="2">
    <name type="scientific">mine drainage metagenome</name>
    <dbReference type="NCBI Taxonomy" id="410659"/>
    <lineage>
        <taxon>unclassified sequences</taxon>
        <taxon>metagenomes</taxon>
        <taxon>ecological metagenomes</taxon>
    </lineage>
</organism>
<evidence type="ECO:0000313" key="2">
    <source>
        <dbReference type="EMBL" id="EQD50156.1"/>
    </source>
</evidence>
<feature type="domain" description="Helicase ATP-binding" evidence="1">
    <location>
        <begin position="1"/>
        <end position="72"/>
    </location>
</feature>
<protein>
    <submittedName>
        <fullName evidence="2">SNF2-related protein</fullName>
    </submittedName>
</protein>
<dbReference type="EMBL" id="AUZX01009913">
    <property type="protein sequence ID" value="EQD50156.1"/>
    <property type="molecule type" value="Genomic_DNA"/>
</dbReference>
<dbReference type="InterPro" id="IPR027417">
    <property type="entry name" value="P-loop_NTPase"/>
</dbReference>
<dbReference type="PROSITE" id="PS51192">
    <property type="entry name" value="HELICASE_ATP_BIND_1"/>
    <property type="match status" value="1"/>
</dbReference>
<gene>
    <name evidence="2" type="ORF">B1A_13546</name>
</gene>
<evidence type="ECO:0000259" key="1">
    <source>
        <dbReference type="PROSITE" id="PS51192"/>
    </source>
</evidence>
<name>T0ZPB3_9ZZZZ</name>